<evidence type="ECO:0000256" key="1">
    <source>
        <dbReference type="SAM" id="SignalP"/>
    </source>
</evidence>
<evidence type="ECO:0000313" key="3">
    <source>
        <dbReference type="Proteomes" id="UP001611383"/>
    </source>
</evidence>
<organism evidence="2 3">
    <name type="scientific">Archangium minus</name>
    <dbReference type="NCBI Taxonomy" id="83450"/>
    <lineage>
        <taxon>Bacteria</taxon>
        <taxon>Pseudomonadati</taxon>
        <taxon>Myxococcota</taxon>
        <taxon>Myxococcia</taxon>
        <taxon>Myxococcales</taxon>
        <taxon>Cystobacterineae</taxon>
        <taxon>Archangiaceae</taxon>
        <taxon>Archangium</taxon>
    </lineage>
</organism>
<name>A0ABY9X878_9BACT</name>
<dbReference type="Proteomes" id="UP001611383">
    <property type="component" value="Chromosome"/>
</dbReference>
<proteinExistence type="predicted"/>
<feature type="signal peptide" evidence="1">
    <location>
        <begin position="1"/>
        <end position="19"/>
    </location>
</feature>
<reference evidence="2 3" key="1">
    <citation type="submission" date="2019-08" db="EMBL/GenBank/DDBJ databases">
        <title>Archangium and Cystobacter genomes.</title>
        <authorList>
            <person name="Chen I.-C.K."/>
            <person name="Wielgoss S."/>
        </authorList>
    </citation>
    <scope>NUCLEOTIDE SEQUENCE [LARGE SCALE GENOMIC DNA]</scope>
    <source>
        <strain evidence="2 3">Cbm 6</strain>
    </source>
</reference>
<accession>A0ABY9X878</accession>
<protein>
    <submittedName>
        <fullName evidence="2">ChaN family lipoprotein</fullName>
    </submittedName>
</protein>
<feature type="chain" id="PRO_5045466701" evidence="1">
    <location>
        <begin position="20"/>
        <end position="484"/>
    </location>
</feature>
<dbReference type="RefSeq" id="WP_395811804.1">
    <property type="nucleotide sequence ID" value="NZ_CP043494.1"/>
</dbReference>
<gene>
    <name evidence="2" type="ORF">F0U60_50960</name>
</gene>
<keyword evidence="3" id="KW-1185">Reference proteome</keyword>
<keyword evidence="2" id="KW-0449">Lipoprotein</keyword>
<keyword evidence="1" id="KW-0732">Signal</keyword>
<evidence type="ECO:0000313" key="2">
    <source>
        <dbReference type="EMBL" id="WNG51539.1"/>
    </source>
</evidence>
<dbReference type="EMBL" id="CP043494">
    <property type="protein sequence ID" value="WNG51539.1"/>
    <property type="molecule type" value="Genomic_DNA"/>
</dbReference>
<sequence length="484" mass="52286">MRLGVFVSMGLAFLLAGCAAGLKGWEAPGEEAIYDAPLEEVWPSVRQFFTDNGLSFREDKGNFVLETEWRQEFGGSRVAGYWHRYLVLGKRETPVRSKLWITRVTRTANRTLARAGDELDWGVDRGLGGGNGEASSDGLEWYQSAEDLVDMGEMPRGENGIVAGSAQGSRDLMMEWKVYEALAPRLAKREASAAEGAQAPEVKAAPVAALAVECGQPIAGLAAQVKPGGVLLLGELHGTQEVPRFIAQSACQAAANGTPVTVGLELPVVQQERVATFLRSAGTEDDWLKLMEAPFWRNPYQDGRSSEAMANLLEQLRQLRARGLDVDVFVFDHPGSKGQAHEDAMAATVLSHVRQAQGRFFLVVSGNIHPRTVQGLPWDASHKPMGLLLTAQLKNVVALDMAYNSGSAWICAAEASNQRLECGVRPARGKDNGDRFFVHLFERPNKDGYHGIFYVGPVTASIPAVNRGLGRPGAGADASPPPEG</sequence>
<dbReference type="PROSITE" id="PS51257">
    <property type="entry name" value="PROKAR_LIPOPROTEIN"/>
    <property type="match status" value="1"/>
</dbReference>